<name>A0ACB7S748_HYAAI</name>
<organism evidence="1 2">
    <name type="scientific">Hyalomma asiaticum</name>
    <name type="common">Tick</name>
    <dbReference type="NCBI Taxonomy" id="266040"/>
    <lineage>
        <taxon>Eukaryota</taxon>
        <taxon>Metazoa</taxon>
        <taxon>Ecdysozoa</taxon>
        <taxon>Arthropoda</taxon>
        <taxon>Chelicerata</taxon>
        <taxon>Arachnida</taxon>
        <taxon>Acari</taxon>
        <taxon>Parasitiformes</taxon>
        <taxon>Ixodida</taxon>
        <taxon>Ixodoidea</taxon>
        <taxon>Ixodidae</taxon>
        <taxon>Hyalomminae</taxon>
        <taxon>Hyalomma</taxon>
    </lineage>
</organism>
<proteinExistence type="predicted"/>
<reference evidence="1" key="1">
    <citation type="submission" date="2020-05" db="EMBL/GenBank/DDBJ databases">
        <title>Large-scale comparative analyses of tick genomes elucidate their genetic diversity and vector capacities.</title>
        <authorList>
            <person name="Jia N."/>
            <person name="Wang J."/>
            <person name="Shi W."/>
            <person name="Du L."/>
            <person name="Sun Y."/>
            <person name="Zhan W."/>
            <person name="Jiang J."/>
            <person name="Wang Q."/>
            <person name="Zhang B."/>
            <person name="Ji P."/>
            <person name="Sakyi L.B."/>
            <person name="Cui X."/>
            <person name="Yuan T."/>
            <person name="Jiang B."/>
            <person name="Yang W."/>
            <person name="Lam T.T.-Y."/>
            <person name="Chang Q."/>
            <person name="Ding S."/>
            <person name="Wang X."/>
            <person name="Zhu J."/>
            <person name="Ruan X."/>
            <person name="Zhao L."/>
            <person name="Wei J."/>
            <person name="Que T."/>
            <person name="Du C."/>
            <person name="Cheng J."/>
            <person name="Dai P."/>
            <person name="Han X."/>
            <person name="Huang E."/>
            <person name="Gao Y."/>
            <person name="Liu J."/>
            <person name="Shao H."/>
            <person name="Ye R."/>
            <person name="Li L."/>
            <person name="Wei W."/>
            <person name="Wang X."/>
            <person name="Wang C."/>
            <person name="Yang T."/>
            <person name="Huo Q."/>
            <person name="Li W."/>
            <person name="Guo W."/>
            <person name="Chen H."/>
            <person name="Zhou L."/>
            <person name="Ni X."/>
            <person name="Tian J."/>
            <person name="Zhou Y."/>
            <person name="Sheng Y."/>
            <person name="Liu T."/>
            <person name="Pan Y."/>
            <person name="Xia L."/>
            <person name="Li J."/>
            <person name="Zhao F."/>
            <person name="Cao W."/>
        </authorList>
    </citation>
    <scope>NUCLEOTIDE SEQUENCE</scope>
    <source>
        <strain evidence="1">Hyas-2018</strain>
    </source>
</reference>
<dbReference type="Proteomes" id="UP000821845">
    <property type="component" value="Chromosome 5"/>
</dbReference>
<evidence type="ECO:0000313" key="1">
    <source>
        <dbReference type="EMBL" id="KAH6929569.1"/>
    </source>
</evidence>
<sequence length="86" mass="9165">MTQAKVGRGVERTIGHKRLDQPEELKPSEAATFDGDPPKHTTHLFAGASGSSYGVFRVQVGGGEDRESGGSEPAGRGRLVRNLRCC</sequence>
<comment type="caution">
    <text evidence="1">The sequence shown here is derived from an EMBL/GenBank/DDBJ whole genome shotgun (WGS) entry which is preliminary data.</text>
</comment>
<gene>
    <name evidence="1" type="ORF">HPB50_002777</name>
</gene>
<protein>
    <submittedName>
        <fullName evidence="1">Uncharacterized protein</fullName>
    </submittedName>
</protein>
<keyword evidence="2" id="KW-1185">Reference proteome</keyword>
<dbReference type="EMBL" id="CM023485">
    <property type="protein sequence ID" value="KAH6929569.1"/>
    <property type="molecule type" value="Genomic_DNA"/>
</dbReference>
<evidence type="ECO:0000313" key="2">
    <source>
        <dbReference type="Proteomes" id="UP000821845"/>
    </source>
</evidence>
<accession>A0ACB7S748</accession>